<dbReference type="InterPro" id="IPR006925">
    <property type="entry name" value="Vps16_C"/>
</dbReference>
<dbReference type="Proteomes" id="UP001430356">
    <property type="component" value="Unassembled WGS sequence"/>
</dbReference>
<dbReference type="InterPro" id="IPR016534">
    <property type="entry name" value="VPS16"/>
</dbReference>
<dbReference type="GO" id="GO:0016197">
    <property type="term" value="P:endosomal transport"/>
    <property type="evidence" value="ECO:0007669"/>
    <property type="project" value="TreeGrafter"/>
</dbReference>
<dbReference type="GO" id="GO:0042144">
    <property type="term" value="P:vacuole fusion, non-autophagic"/>
    <property type="evidence" value="ECO:0007669"/>
    <property type="project" value="TreeGrafter"/>
</dbReference>
<dbReference type="PANTHER" id="PTHR12811">
    <property type="entry name" value="VACUOLAR PROTEIN SORTING VPS16"/>
    <property type="match status" value="1"/>
</dbReference>
<feature type="compositionally biased region" description="Low complexity" evidence="1">
    <location>
        <begin position="1045"/>
        <end position="1056"/>
    </location>
</feature>
<proteinExistence type="predicted"/>
<comment type="caution">
    <text evidence="3">The sequence shown here is derived from an EMBL/GenBank/DDBJ whole genome shotgun (WGS) entry which is preliminary data.</text>
</comment>
<protein>
    <recommendedName>
        <fullName evidence="2">Vps16 C-terminal domain-containing protein</fullName>
    </recommendedName>
</protein>
<evidence type="ECO:0000256" key="1">
    <source>
        <dbReference type="SAM" id="MobiDB-lite"/>
    </source>
</evidence>
<name>A0AAW0ER68_9TRYP</name>
<dbReference type="GO" id="GO:0030897">
    <property type="term" value="C:HOPS complex"/>
    <property type="evidence" value="ECO:0007669"/>
    <property type="project" value="TreeGrafter"/>
</dbReference>
<feature type="compositionally biased region" description="Basic residues" evidence="1">
    <location>
        <begin position="1011"/>
        <end position="1028"/>
    </location>
</feature>
<gene>
    <name evidence="3" type="ORF">NESM_000454600</name>
</gene>
<reference evidence="3 4" key="1">
    <citation type="journal article" date="2021" name="MBio">
        <title>A New Model Trypanosomatid, Novymonas esmeraldas: Genomic Perception of Its 'Candidatus Pandoraea novymonadis' Endosymbiont.</title>
        <authorList>
            <person name="Zakharova A."/>
            <person name="Saura A."/>
            <person name="Butenko A."/>
            <person name="Podesvova L."/>
            <person name="Warmusova S."/>
            <person name="Kostygov A.Y."/>
            <person name="Nenarokova A."/>
            <person name="Lukes J."/>
            <person name="Opperdoes F.R."/>
            <person name="Yurchenko V."/>
        </authorList>
    </citation>
    <scope>NUCLEOTIDE SEQUENCE [LARGE SCALE GENOMIC DNA]</scope>
    <source>
        <strain evidence="3 4">E262AT.01</strain>
    </source>
</reference>
<keyword evidence="4" id="KW-1185">Reference proteome</keyword>
<dbReference type="GO" id="GO:0003779">
    <property type="term" value="F:actin binding"/>
    <property type="evidence" value="ECO:0007669"/>
    <property type="project" value="TreeGrafter"/>
</dbReference>
<sequence length="1388" mass="144800">MVERIGDWFAFSRSNYCRRLTLYDDLSWGPCSPASASGAPSLGDAVSAGAGGHTARIFSLAAVELVSMARFGGLIAVVGGAVAVDPDEAPPAHRAGALSLGDVPIVHFDLSAHSAAVAAAGTALHGGGGGDRAVQVFTNAGQLLATFPLTRTRLGSDTVAAVGWTPEGELYVVLSPSLTVLFAAMRDVAVAASAIGGADEWVSRRVQLRSPSSGTATAVAPAAIRTTPEGLLCVDGDGSGRLYGLLHEERFASSVLAPACLPLRPPPPMVRAGTAAAKVEARALPASAALTAASALDMVAPTCNDSGEGIVLWAQCHVPRSGALGHTIAATAGDEADVLESTLCAAVLPGSGATWDATAAATPPVLSARRVTCPGRVLDITVCAADPTQVAVFTSLGVLHVFRSNLSSPLFAIDVGVCRAMQDAALPLSPSGTSFGLSGGASRMSENALDVDEVVDGTAAAAAAAAAAVAVASPTPYKVDWCGSHFVLLHFYLADFQTPHAGGGGASRTRRAAAAQRHHQPMFSLVVCTERDCSVRCERLDWGPGGSGHIATVAEYDGVRVVTDTTCYLVQETPACLTRLCRVQPPYSPAAQVVAAYQTYASGDRRGVSQLRAALMSGPASLPSAAATLPGGGGGGLPDGAVVDDEDDSDGWEMPLAETVVHDLLDAASHEVDVEQQHRLIAAASFAGEMIHLCSGTPDTIVDVVRRLRVLRAVREEPRCHMSLSMAQYQLLTGSTERPARRLTSAEGQVLVDRLTYLGCYQTALDVARVMHMKPARVLSHWAASFIRRHAAQLSDGELHREVTQALGSYHGSSFVEPAVAAIALNRRELALRLLRDEPQQQRKRVLLCLQLGELAAAGRAAADSGSAELVHLVVSALVAGEAQSQHGEPSSSSPPLQLDGDAGVGAGADGVPAVVTLADVRHCVVASPELLCCLVAGAACLTAWQSLAQRLLFATHWSLAALECHAMLVRCLRLSSSMHRSELRHHVDERGSAARVAPEGCADDVEQTRAHRRRSEGGKHRRHRHRDRNGGDSNDGGSGDDGGDASPLSASAPSLLPLPPLSAPQPTAAVAAAALAEWTKRTHGRLHSALRRADELLRGSAAAPRSPFAVILDRADRVRARARHTAAVRAGQSAEEEEEDRDSTRPARSTSPYTADGAGGRGGGTASAASSVLAQEQLVRTSLCAPLTNPSKDAAALEREVKLGRLKAGLAVKHNTPRLDHAVVSVADLLHELCALPGTDADVAEVQRTFHVGERLLFYAQLRGFCAARRWDAVDRLVGPAPPLRKRSFFSGDGSGAAEPCVGYLPVVQLLAAHQQAERAARYVAGACTEAVDRVVWYMALEAPIMALEAAMVGQDAGLVQQIMQRVPGNATVQSTGAQMLAELRRV</sequence>
<organism evidence="3 4">
    <name type="scientific">Novymonas esmeraldas</name>
    <dbReference type="NCBI Taxonomy" id="1808958"/>
    <lineage>
        <taxon>Eukaryota</taxon>
        <taxon>Discoba</taxon>
        <taxon>Euglenozoa</taxon>
        <taxon>Kinetoplastea</taxon>
        <taxon>Metakinetoplastina</taxon>
        <taxon>Trypanosomatida</taxon>
        <taxon>Trypanosomatidae</taxon>
        <taxon>Novymonas</taxon>
    </lineage>
</organism>
<dbReference type="PANTHER" id="PTHR12811:SF0">
    <property type="entry name" value="VACUOLAR PROTEIN SORTING-ASSOCIATED PROTEIN 16 HOMOLOG"/>
    <property type="match status" value="1"/>
</dbReference>
<feature type="region of interest" description="Disordered" evidence="1">
    <location>
        <begin position="986"/>
        <end position="1064"/>
    </location>
</feature>
<dbReference type="GO" id="GO:0005765">
    <property type="term" value="C:lysosomal membrane"/>
    <property type="evidence" value="ECO:0007669"/>
    <property type="project" value="TreeGrafter"/>
</dbReference>
<dbReference type="GO" id="GO:0005768">
    <property type="term" value="C:endosome"/>
    <property type="evidence" value="ECO:0007669"/>
    <property type="project" value="TreeGrafter"/>
</dbReference>
<evidence type="ECO:0000259" key="2">
    <source>
        <dbReference type="Pfam" id="PF04840"/>
    </source>
</evidence>
<dbReference type="GO" id="GO:0006886">
    <property type="term" value="P:intracellular protein transport"/>
    <property type="evidence" value="ECO:0007669"/>
    <property type="project" value="InterPro"/>
</dbReference>
<evidence type="ECO:0000313" key="4">
    <source>
        <dbReference type="Proteomes" id="UP001430356"/>
    </source>
</evidence>
<feature type="region of interest" description="Disordered" evidence="1">
    <location>
        <begin position="1124"/>
        <end position="1170"/>
    </location>
</feature>
<dbReference type="EMBL" id="JAECZO010000051">
    <property type="protein sequence ID" value="KAK7195288.1"/>
    <property type="molecule type" value="Genomic_DNA"/>
</dbReference>
<dbReference type="Pfam" id="PF04840">
    <property type="entry name" value="Vps16_C"/>
    <property type="match status" value="1"/>
</dbReference>
<accession>A0AAW0ER68</accession>
<evidence type="ECO:0000313" key="3">
    <source>
        <dbReference type="EMBL" id="KAK7195288.1"/>
    </source>
</evidence>
<feature type="domain" description="Vps16 C-terminal" evidence="2">
    <location>
        <begin position="1195"/>
        <end position="1372"/>
    </location>
</feature>